<dbReference type="InterPro" id="IPR002893">
    <property type="entry name" value="Znf_MYND"/>
</dbReference>
<dbReference type="Pfam" id="PF01753">
    <property type="entry name" value="zf-MYND"/>
    <property type="match status" value="1"/>
</dbReference>
<dbReference type="Gene3D" id="6.10.140.2220">
    <property type="match status" value="1"/>
</dbReference>
<dbReference type="EMBL" id="KV417481">
    <property type="protein sequence ID" value="KZP33785.1"/>
    <property type="molecule type" value="Genomic_DNA"/>
</dbReference>
<accession>A0A166WIC2</accession>
<gene>
    <name evidence="6" type="ORF">FIBSPDRAFT_810311</name>
</gene>
<proteinExistence type="predicted"/>
<sequence>MTINLPNVRTHTKEWVAETDKICKDRFDASRPLPFDRDRGQTEDYFSTILNANVVQEMALVRRLACHMGQQLSEQATMLFVEDDFEEMWPALSDGDREKHLWAAFKEQEGHTNSADLSLSGPLKLDCPELCWDELVKDKGRGFLGLLMSFIAENKDNPSSQPPILEQSRFDEIIGWSDQGGPAQKALLDFRRVLRSHHIVTYITLVLAEYCGTKATYQSLACEHSKTKETLAAFKPMLEYFMAGDSKETKRWIKEEVAGRKQMKLFCDYCLKIEDKENGKMAACGSCKKIGREVRYCSKACQKLAWKVHKRDCGKKLAVDSVFQDASPIDRGRRMILREDIPPAAPGYHRTAYLLRQISLLNDFPKKDYMMESDGLVAFTLSELPGATVFSIMRNRCMFNADESALFYVYRVLQTWENMEGNAKRQLVRKQLRKEYGMPFENVVDALDGGHPPVAPTVSTEELDAMIVFFQKTGRFSEELRNYVPGAKGKKTVTMGLQVGPKKDLMVILKWPADTALPAVIGTPL</sequence>
<dbReference type="SUPFAM" id="SSF144232">
    <property type="entry name" value="HIT/MYND zinc finger-like"/>
    <property type="match status" value="1"/>
</dbReference>
<dbReference type="AlphaFoldDB" id="A0A166WIC2"/>
<evidence type="ECO:0000256" key="4">
    <source>
        <dbReference type="PROSITE-ProRule" id="PRU00134"/>
    </source>
</evidence>
<feature type="domain" description="MYND-type" evidence="5">
    <location>
        <begin position="267"/>
        <end position="313"/>
    </location>
</feature>
<evidence type="ECO:0000256" key="1">
    <source>
        <dbReference type="ARBA" id="ARBA00022723"/>
    </source>
</evidence>
<protein>
    <recommendedName>
        <fullName evidence="5">MYND-type domain-containing protein</fullName>
    </recommendedName>
</protein>
<dbReference type="GO" id="GO:0008270">
    <property type="term" value="F:zinc ion binding"/>
    <property type="evidence" value="ECO:0007669"/>
    <property type="project" value="UniProtKB-KW"/>
</dbReference>
<evidence type="ECO:0000256" key="3">
    <source>
        <dbReference type="ARBA" id="ARBA00022833"/>
    </source>
</evidence>
<organism evidence="6 7">
    <name type="scientific">Athelia psychrophila</name>
    <dbReference type="NCBI Taxonomy" id="1759441"/>
    <lineage>
        <taxon>Eukaryota</taxon>
        <taxon>Fungi</taxon>
        <taxon>Dikarya</taxon>
        <taxon>Basidiomycota</taxon>
        <taxon>Agaricomycotina</taxon>
        <taxon>Agaricomycetes</taxon>
        <taxon>Agaricomycetidae</taxon>
        <taxon>Atheliales</taxon>
        <taxon>Atheliaceae</taxon>
        <taxon>Athelia</taxon>
    </lineage>
</organism>
<dbReference type="Proteomes" id="UP000076532">
    <property type="component" value="Unassembled WGS sequence"/>
</dbReference>
<keyword evidence="2 4" id="KW-0863">Zinc-finger</keyword>
<name>A0A166WIC2_9AGAM</name>
<keyword evidence="7" id="KW-1185">Reference proteome</keyword>
<evidence type="ECO:0000313" key="7">
    <source>
        <dbReference type="Proteomes" id="UP000076532"/>
    </source>
</evidence>
<evidence type="ECO:0000313" key="6">
    <source>
        <dbReference type="EMBL" id="KZP33785.1"/>
    </source>
</evidence>
<evidence type="ECO:0000259" key="5">
    <source>
        <dbReference type="PROSITE" id="PS50865"/>
    </source>
</evidence>
<dbReference type="PROSITE" id="PS50865">
    <property type="entry name" value="ZF_MYND_2"/>
    <property type="match status" value="1"/>
</dbReference>
<keyword evidence="3" id="KW-0862">Zinc</keyword>
<dbReference type="OrthoDB" id="2975457at2759"/>
<keyword evidence="1" id="KW-0479">Metal-binding</keyword>
<reference evidence="6 7" key="1">
    <citation type="journal article" date="2016" name="Mol. Biol. Evol.">
        <title>Comparative Genomics of Early-Diverging Mushroom-Forming Fungi Provides Insights into the Origins of Lignocellulose Decay Capabilities.</title>
        <authorList>
            <person name="Nagy L.G."/>
            <person name="Riley R."/>
            <person name="Tritt A."/>
            <person name="Adam C."/>
            <person name="Daum C."/>
            <person name="Floudas D."/>
            <person name="Sun H."/>
            <person name="Yadav J.S."/>
            <person name="Pangilinan J."/>
            <person name="Larsson K.H."/>
            <person name="Matsuura K."/>
            <person name="Barry K."/>
            <person name="Labutti K."/>
            <person name="Kuo R."/>
            <person name="Ohm R.A."/>
            <person name="Bhattacharya S.S."/>
            <person name="Shirouzu T."/>
            <person name="Yoshinaga Y."/>
            <person name="Martin F.M."/>
            <person name="Grigoriev I.V."/>
            <person name="Hibbett D.S."/>
        </authorList>
    </citation>
    <scope>NUCLEOTIDE SEQUENCE [LARGE SCALE GENOMIC DNA]</scope>
    <source>
        <strain evidence="6 7">CBS 109695</strain>
    </source>
</reference>
<evidence type="ECO:0000256" key="2">
    <source>
        <dbReference type="ARBA" id="ARBA00022771"/>
    </source>
</evidence>